<comment type="subcellular location">
    <subcellularLocation>
        <location evidence="1">Secreted</location>
    </subcellularLocation>
</comment>
<evidence type="ECO:0000256" key="5">
    <source>
        <dbReference type="ARBA" id="ARBA00023145"/>
    </source>
</evidence>
<evidence type="ECO:0000256" key="2">
    <source>
        <dbReference type="ARBA" id="ARBA00022525"/>
    </source>
</evidence>
<dbReference type="PROSITE" id="PS50092">
    <property type="entry name" value="TSP1"/>
    <property type="match status" value="5"/>
</dbReference>
<evidence type="ECO:0000256" key="4">
    <source>
        <dbReference type="ARBA" id="ARBA00022737"/>
    </source>
</evidence>
<feature type="non-terminal residue" evidence="6">
    <location>
        <position position="334"/>
    </location>
</feature>
<protein>
    <submittedName>
        <fullName evidence="6">Uncharacterized protein</fullName>
    </submittedName>
</protein>
<dbReference type="PANTHER" id="PTHR13723:SF33">
    <property type="entry name" value="A DISINTEGRIN AND METALLOPROTEINASE WITH THROMBOSPONDIN MOTIFS 9"/>
    <property type="match status" value="1"/>
</dbReference>
<dbReference type="GO" id="GO:0030198">
    <property type="term" value="P:extracellular matrix organization"/>
    <property type="evidence" value="ECO:0007669"/>
    <property type="project" value="TreeGrafter"/>
</dbReference>
<organism evidence="6">
    <name type="scientific">Aquarana catesbeiana</name>
    <name type="common">American bullfrog</name>
    <name type="synonym">Rana catesbeiana</name>
    <dbReference type="NCBI Taxonomy" id="8400"/>
    <lineage>
        <taxon>Eukaryota</taxon>
        <taxon>Metazoa</taxon>
        <taxon>Chordata</taxon>
        <taxon>Craniata</taxon>
        <taxon>Vertebrata</taxon>
        <taxon>Euteleostomi</taxon>
        <taxon>Amphibia</taxon>
        <taxon>Batrachia</taxon>
        <taxon>Anura</taxon>
        <taxon>Neobatrachia</taxon>
        <taxon>Ranoidea</taxon>
        <taxon>Ranidae</taxon>
        <taxon>Aquarana</taxon>
    </lineage>
</organism>
<dbReference type="FunFam" id="2.20.100.10:FF:000010">
    <property type="entry name" value="ADAM metallopeptidase with thrombospondin type 1 motif 9"/>
    <property type="match status" value="1"/>
</dbReference>
<sequence>CSKSCGTGTRRRRAVCVNSFREVLDDSKCNHQEKLTEQRCSDVQCPQWKTGDWSDCLVTCGKGHKHRQTWCQFGETRVNDRDCNPETKPISVQTCQQQECASWQVGPWGQCTAACGAGYQMRAVKCVVGAYGAVVDDSECNAATRPTDTQDCETAACPGIPETKQIVHSKTQWRFGSWTPCSATCGKGTRMRYVSCRDDQGSVADESACSHLPKPSATEVCTVTPCGQWKAMEWSSCSVSCGQGKAMRQVVCVDFLGLTVEQNECDPEDIPSAEQECSMSPCHYVNNDYGRPIHYLPNVDQRVRSNPTLAILNRNSGRSLGSSGNQWRIGPWGS</sequence>
<keyword evidence="2" id="KW-0964">Secreted</keyword>
<dbReference type="FunFam" id="2.20.100.10:FF:000005">
    <property type="entry name" value="ADAM metallopeptidase with thrombospondin type 1 motif 9"/>
    <property type="match status" value="3"/>
</dbReference>
<dbReference type="GO" id="GO:0004222">
    <property type="term" value="F:metalloendopeptidase activity"/>
    <property type="evidence" value="ECO:0007669"/>
    <property type="project" value="TreeGrafter"/>
</dbReference>
<evidence type="ECO:0000256" key="3">
    <source>
        <dbReference type="ARBA" id="ARBA00022729"/>
    </source>
</evidence>
<feature type="non-terminal residue" evidence="6">
    <location>
        <position position="1"/>
    </location>
</feature>
<keyword evidence="4" id="KW-0677">Repeat</keyword>
<dbReference type="SUPFAM" id="SSF82895">
    <property type="entry name" value="TSP-1 type 1 repeat"/>
    <property type="match status" value="5"/>
</dbReference>
<dbReference type="Gene3D" id="2.20.100.10">
    <property type="entry name" value="Thrombospondin type-1 (TSP1) repeat"/>
    <property type="match status" value="5"/>
</dbReference>
<dbReference type="PANTHER" id="PTHR13723">
    <property type="entry name" value="ADAMTS A DISINTEGRIN AND METALLOPROTEASE WITH THROMBOSPONDIN MOTIFS PROTEASE"/>
    <property type="match status" value="1"/>
</dbReference>
<reference evidence="6" key="1">
    <citation type="submission" date="2017-08" db="EMBL/GenBank/DDBJ databases">
        <title>Assembly of the North American Bullfrog Genome.</title>
        <authorList>
            <person name="Warren R.L."/>
            <person name="Vandervalk B.P."/>
            <person name="Kucuk E."/>
            <person name="Birol I."/>
            <person name="Helbing C."/>
            <person name="Pandoh P."/>
            <person name="Behsaz B."/>
            <person name="Mohamadi H."/>
            <person name="Chu J."/>
            <person name="Jackman S."/>
            <person name="Hammond S.A."/>
            <person name="Veldhoen N."/>
            <person name="Kirk H."/>
            <person name="Zhao Y."/>
            <person name="Coope R."/>
            <person name="Pleasance S."/>
            <person name="Moore R."/>
            <person name="Holt R."/>
        </authorList>
    </citation>
    <scope>NUCLEOTIDE SEQUENCE</scope>
    <source>
        <strain evidence="6">Bruno</strain>
        <tissue evidence="6">Liver</tissue>
    </source>
</reference>
<dbReference type="GO" id="GO:0005576">
    <property type="term" value="C:extracellular region"/>
    <property type="evidence" value="ECO:0007669"/>
    <property type="project" value="UniProtKB-SubCell"/>
</dbReference>
<dbReference type="EMBL" id="KV924331">
    <property type="protein sequence ID" value="PIO37775.1"/>
    <property type="molecule type" value="Genomic_DNA"/>
</dbReference>
<proteinExistence type="predicted"/>
<dbReference type="GO" id="GO:0031012">
    <property type="term" value="C:extracellular matrix"/>
    <property type="evidence" value="ECO:0007669"/>
    <property type="project" value="TreeGrafter"/>
</dbReference>
<evidence type="ECO:0000256" key="1">
    <source>
        <dbReference type="ARBA" id="ARBA00004613"/>
    </source>
</evidence>
<dbReference type="SMART" id="SM00209">
    <property type="entry name" value="TSP1"/>
    <property type="match status" value="4"/>
</dbReference>
<gene>
    <name evidence="6" type="ORF">AB205_0076550</name>
</gene>
<dbReference type="Pfam" id="PF19030">
    <property type="entry name" value="TSP1_ADAMTS"/>
    <property type="match status" value="5"/>
</dbReference>
<dbReference type="InterPro" id="IPR050439">
    <property type="entry name" value="ADAMTS_ADAMTS-like"/>
</dbReference>
<keyword evidence="3" id="KW-0732">Signal</keyword>
<keyword evidence="5" id="KW-0865">Zymogen</keyword>
<dbReference type="AlphaFoldDB" id="A0A2G9SCI2"/>
<name>A0A2G9SCI2_AQUCT</name>
<dbReference type="GO" id="GO:0006508">
    <property type="term" value="P:proteolysis"/>
    <property type="evidence" value="ECO:0007669"/>
    <property type="project" value="TreeGrafter"/>
</dbReference>
<accession>A0A2G9SCI2</accession>
<evidence type="ECO:0000313" key="6">
    <source>
        <dbReference type="EMBL" id="PIO37775.1"/>
    </source>
</evidence>
<dbReference type="InterPro" id="IPR036383">
    <property type="entry name" value="TSP1_rpt_sf"/>
</dbReference>
<dbReference type="OrthoDB" id="5948003at2759"/>
<dbReference type="InterPro" id="IPR000884">
    <property type="entry name" value="TSP1_rpt"/>
</dbReference>